<dbReference type="Proteomes" id="UP000198878">
    <property type="component" value="Unassembled WGS sequence"/>
</dbReference>
<proteinExistence type="predicted"/>
<organism evidence="2 3">
    <name type="scientific">Amycolatopsis pretoriensis</name>
    <dbReference type="NCBI Taxonomy" id="218821"/>
    <lineage>
        <taxon>Bacteria</taxon>
        <taxon>Bacillati</taxon>
        <taxon>Actinomycetota</taxon>
        <taxon>Actinomycetes</taxon>
        <taxon>Pseudonocardiales</taxon>
        <taxon>Pseudonocardiaceae</taxon>
        <taxon>Amycolatopsis</taxon>
    </lineage>
</organism>
<sequence length="154" mass="17133">MTEEHRVRTLIHAEVPRRAERPPAVPPHGNRGGDARWPSPRQLEASEVGRLLTMLLEAYDGRRPVPQIRGLVAPEVYAGLSGPRWTRPRHRLCRVHTCTPAPEVIEACTRVEADGRSFALAARFTRTPAGWVCVRFALLKPSGPARRTPRQAAA</sequence>
<gene>
    <name evidence="2" type="ORF">SAMN05421837_103552</name>
</gene>
<reference evidence="3" key="1">
    <citation type="submission" date="2016-10" db="EMBL/GenBank/DDBJ databases">
        <authorList>
            <person name="Varghese N."/>
            <person name="Submissions S."/>
        </authorList>
    </citation>
    <scope>NUCLEOTIDE SEQUENCE [LARGE SCALE GENOMIC DNA]</scope>
    <source>
        <strain evidence="3">DSM 44654</strain>
    </source>
</reference>
<dbReference type="EMBL" id="FNUJ01000003">
    <property type="protein sequence ID" value="SEF26928.1"/>
    <property type="molecule type" value="Genomic_DNA"/>
</dbReference>
<dbReference type="InterPro" id="IPR045596">
    <property type="entry name" value="DUF6459"/>
</dbReference>
<dbReference type="Pfam" id="PF20060">
    <property type="entry name" value="DUF6459"/>
    <property type="match status" value="1"/>
</dbReference>
<dbReference type="OrthoDB" id="3694049at2"/>
<name>A0A1H5QNI1_9PSEU</name>
<accession>A0A1H5QNI1</accession>
<dbReference type="AlphaFoldDB" id="A0A1H5QNI1"/>
<evidence type="ECO:0000313" key="3">
    <source>
        <dbReference type="Proteomes" id="UP000198878"/>
    </source>
</evidence>
<protein>
    <submittedName>
        <fullName evidence="2">Uncharacterized protein</fullName>
    </submittedName>
</protein>
<evidence type="ECO:0000256" key="1">
    <source>
        <dbReference type="SAM" id="MobiDB-lite"/>
    </source>
</evidence>
<feature type="region of interest" description="Disordered" evidence="1">
    <location>
        <begin position="14"/>
        <end position="40"/>
    </location>
</feature>
<evidence type="ECO:0000313" key="2">
    <source>
        <dbReference type="EMBL" id="SEF26928.1"/>
    </source>
</evidence>
<keyword evidence="3" id="KW-1185">Reference proteome</keyword>